<dbReference type="GO" id="GO:0005886">
    <property type="term" value="C:plasma membrane"/>
    <property type="evidence" value="ECO:0007669"/>
    <property type="project" value="UniProtKB-SubCell"/>
</dbReference>
<keyword evidence="6 8" id="KW-0472">Membrane</keyword>
<dbReference type="GO" id="GO:0016780">
    <property type="term" value="F:phosphotransferase activity, for other substituted phosphate groups"/>
    <property type="evidence" value="ECO:0007669"/>
    <property type="project" value="InterPro"/>
</dbReference>
<feature type="transmembrane region" description="Helical" evidence="8">
    <location>
        <begin position="43"/>
        <end position="65"/>
    </location>
</feature>
<keyword evidence="2" id="KW-1003">Cell membrane</keyword>
<feature type="transmembrane region" description="Helical" evidence="8">
    <location>
        <begin position="6"/>
        <end position="22"/>
    </location>
</feature>
<comment type="cofactor">
    <cofactor evidence="7">
        <name>Mg(2+)</name>
        <dbReference type="ChEBI" id="CHEBI:18420"/>
    </cofactor>
</comment>
<proteinExistence type="predicted"/>
<evidence type="ECO:0000313" key="10">
    <source>
        <dbReference type="Proteomes" id="UP000189761"/>
    </source>
</evidence>
<evidence type="ECO:0000256" key="2">
    <source>
        <dbReference type="ARBA" id="ARBA00022475"/>
    </source>
</evidence>
<accession>A0A8E2I2P4</accession>
<dbReference type="GO" id="GO:0046872">
    <property type="term" value="F:metal ion binding"/>
    <property type="evidence" value="ECO:0007669"/>
    <property type="project" value="UniProtKB-KW"/>
</dbReference>
<feature type="transmembrane region" description="Helical" evidence="8">
    <location>
        <begin position="109"/>
        <end position="127"/>
    </location>
</feature>
<feature type="binding site" evidence="7">
    <location>
        <position position="157"/>
    </location>
    <ligand>
        <name>Mg(2+)</name>
        <dbReference type="ChEBI" id="CHEBI:18420"/>
    </ligand>
</feature>
<feature type="transmembrane region" description="Helical" evidence="8">
    <location>
        <begin position="218"/>
        <end position="236"/>
    </location>
</feature>
<protein>
    <submittedName>
        <fullName evidence="9">Undecaprenyl-phosphate alpha-N-acetylglucosaminyl 1-phosphate transferase</fullName>
    </submittedName>
</protein>
<evidence type="ECO:0000256" key="8">
    <source>
        <dbReference type="SAM" id="Phobius"/>
    </source>
</evidence>
<evidence type="ECO:0000256" key="5">
    <source>
        <dbReference type="ARBA" id="ARBA00022989"/>
    </source>
</evidence>
<evidence type="ECO:0000256" key="6">
    <source>
        <dbReference type="ARBA" id="ARBA00023136"/>
    </source>
</evidence>
<feature type="transmembrane region" description="Helical" evidence="8">
    <location>
        <begin position="133"/>
        <end position="158"/>
    </location>
</feature>
<dbReference type="GO" id="GO:0009103">
    <property type="term" value="P:lipopolysaccharide biosynthetic process"/>
    <property type="evidence" value="ECO:0007669"/>
    <property type="project" value="TreeGrafter"/>
</dbReference>
<evidence type="ECO:0000256" key="3">
    <source>
        <dbReference type="ARBA" id="ARBA00022679"/>
    </source>
</evidence>
<keyword evidence="7" id="KW-0460">Magnesium</keyword>
<feature type="transmembrane region" description="Helical" evidence="8">
    <location>
        <begin position="189"/>
        <end position="206"/>
    </location>
</feature>
<dbReference type="PANTHER" id="PTHR22926:SF3">
    <property type="entry name" value="UNDECAPRENYL-PHOSPHATE ALPHA-N-ACETYLGLUCOSAMINYL 1-PHOSPHATE TRANSFERASE"/>
    <property type="match status" value="1"/>
</dbReference>
<keyword evidence="4 8" id="KW-0812">Transmembrane</keyword>
<comment type="subcellular location">
    <subcellularLocation>
        <location evidence="1">Cell membrane</location>
        <topology evidence="1">Multi-pass membrane protein</topology>
    </subcellularLocation>
</comment>
<dbReference type="InterPro" id="IPR000715">
    <property type="entry name" value="Glycosyl_transferase_4"/>
</dbReference>
<dbReference type="RefSeq" id="WP_058003648.1">
    <property type="nucleotide sequence ID" value="NZ_CP065424.1"/>
</dbReference>
<evidence type="ECO:0000256" key="4">
    <source>
        <dbReference type="ARBA" id="ARBA00022692"/>
    </source>
</evidence>
<keyword evidence="3 9" id="KW-0808">Transferase</keyword>
<dbReference type="GO" id="GO:0044038">
    <property type="term" value="P:cell wall macromolecule biosynthetic process"/>
    <property type="evidence" value="ECO:0007669"/>
    <property type="project" value="TreeGrafter"/>
</dbReference>
<comment type="caution">
    <text evidence="9">The sequence shown here is derived from an EMBL/GenBank/DDBJ whole genome shotgun (WGS) entry which is preliminary data.</text>
</comment>
<sequence length="318" mass="35445">MFLYFLAFTISLVIVLITIPPIRKLAFKIDFVDKPSKRKIHKIPVPQLASISIFLGFFITFWIFNDQIRDHSIPIFMGSLLIIGIGLVDDWFKTKGKEFPAWPKAAVQLLAAVLIYYSGIVFTGFTNPMSGEYIILPTFLQFALTVLWIFGVTTVINFMDGLDGLTGGITTISAITLFIVALFKGQQESAILSIILLGTTLGYLKYNKPPAKIYMGDAGATFLGYMLAIISLNGAFKQATLFSILIPILVLSVPIFDNLYVIIKRFLQGKPIYIADRSQIHYRLISKGLNPKQSTAFIFLLSTCFSLLAIIVLLIDSF</sequence>
<name>A0A8E2I2P4_9BACI</name>
<keyword evidence="7" id="KW-0479">Metal-binding</keyword>
<dbReference type="Proteomes" id="UP000189761">
    <property type="component" value="Unassembled WGS sequence"/>
</dbReference>
<organism evidence="9 10">
    <name type="scientific">Heyndrickxia oleronia</name>
    <dbReference type="NCBI Taxonomy" id="38875"/>
    <lineage>
        <taxon>Bacteria</taxon>
        <taxon>Bacillati</taxon>
        <taxon>Bacillota</taxon>
        <taxon>Bacilli</taxon>
        <taxon>Bacillales</taxon>
        <taxon>Bacillaceae</taxon>
        <taxon>Heyndrickxia</taxon>
    </lineage>
</organism>
<evidence type="ECO:0000256" key="1">
    <source>
        <dbReference type="ARBA" id="ARBA00004651"/>
    </source>
</evidence>
<feature type="transmembrane region" description="Helical" evidence="8">
    <location>
        <begin position="71"/>
        <end position="88"/>
    </location>
</feature>
<dbReference type="EMBL" id="MTLA01000536">
    <property type="protein sequence ID" value="OOP63584.1"/>
    <property type="molecule type" value="Genomic_DNA"/>
</dbReference>
<keyword evidence="10" id="KW-1185">Reference proteome</keyword>
<dbReference type="GO" id="GO:0071555">
    <property type="term" value="P:cell wall organization"/>
    <property type="evidence" value="ECO:0007669"/>
    <property type="project" value="TreeGrafter"/>
</dbReference>
<dbReference type="PANTHER" id="PTHR22926">
    <property type="entry name" value="PHOSPHO-N-ACETYLMURAMOYL-PENTAPEPTIDE-TRANSFERASE"/>
    <property type="match status" value="1"/>
</dbReference>
<gene>
    <name evidence="9" type="ORF">BWZ43_25425</name>
</gene>
<keyword evidence="5 8" id="KW-1133">Transmembrane helix</keyword>
<reference evidence="9 10" key="1">
    <citation type="submission" date="2017-01" db="EMBL/GenBank/DDBJ databases">
        <title>Draft genome sequence of Bacillus oleronius.</title>
        <authorList>
            <person name="Allam M."/>
        </authorList>
    </citation>
    <scope>NUCLEOTIDE SEQUENCE [LARGE SCALE GENOMIC DNA]</scope>
    <source>
        <strain evidence="9 10">DSM 9356</strain>
    </source>
</reference>
<dbReference type="Pfam" id="PF00953">
    <property type="entry name" value="Glycos_transf_4"/>
    <property type="match status" value="1"/>
</dbReference>
<evidence type="ECO:0000313" key="9">
    <source>
        <dbReference type="EMBL" id="OOP63584.1"/>
    </source>
</evidence>
<dbReference type="CDD" id="cd06853">
    <property type="entry name" value="GT_WecA_like"/>
    <property type="match status" value="1"/>
</dbReference>
<feature type="transmembrane region" description="Helical" evidence="8">
    <location>
        <begin position="296"/>
        <end position="315"/>
    </location>
</feature>
<dbReference type="AlphaFoldDB" id="A0A8E2I2P4"/>
<evidence type="ECO:0000256" key="7">
    <source>
        <dbReference type="PIRSR" id="PIRSR600715-1"/>
    </source>
</evidence>
<feature type="transmembrane region" description="Helical" evidence="8">
    <location>
        <begin position="242"/>
        <end position="263"/>
    </location>
</feature>
<feature type="transmembrane region" description="Helical" evidence="8">
    <location>
        <begin position="165"/>
        <end position="183"/>
    </location>
</feature>
<feature type="binding site" evidence="7">
    <location>
        <position position="217"/>
    </location>
    <ligand>
        <name>Mg(2+)</name>
        <dbReference type="ChEBI" id="CHEBI:18420"/>
    </ligand>
</feature>